<sequence length="169" mass="19174">MKVGKLVLSLLMLGFLILAAGCSGETETDENVKTIQAVIENALHGPNEDLQKLFNEGTAEDTIQYDKDHFVSYFANETAYMDFVNSYGAVLMTTPMREGYTFKVENIEFDKTDSEELIYNFTVELSYQKEGNDSWQTETVTGQANVNENHKIEDMLIRIDDFLGELDNK</sequence>
<evidence type="ECO:0000313" key="3">
    <source>
        <dbReference type="Proteomes" id="UP000182945"/>
    </source>
</evidence>
<evidence type="ECO:0000256" key="1">
    <source>
        <dbReference type="SAM" id="SignalP"/>
    </source>
</evidence>
<dbReference type="RefSeq" id="WP_071648611.1">
    <property type="nucleotide sequence ID" value="NZ_CP017962.1"/>
</dbReference>
<dbReference type="GeneID" id="71513936"/>
<organism evidence="2 3">
    <name type="scientific">Virgibacillus halodenitrificans</name>
    <name type="common">Bacillus halodenitrificans</name>
    <dbReference type="NCBI Taxonomy" id="1482"/>
    <lineage>
        <taxon>Bacteria</taxon>
        <taxon>Bacillati</taxon>
        <taxon>Bacillota</taxon>
        <taxon>Bacilli</taxon>
        <taxon>Bacillales</taxon>
        <taxon>Bacillaceae</taxon>
        <taxon>Virgibacillus</taxon>
    </lineage>
</organism>
<proteinExistence type="predicted"/>
<dbReference type="KEGG" id="vhl:BME96_06005"/>
<dbReference type="Proteomes" id="UP000182945">
    <property type="component" value="Chromosome"/>
</dbReference>
<protein>
    <recommendedName>
        <fullName evidence="4">DUF4878 domain-containing protein</fullName>
    </recommendedName>
</protein>
<gene>
    <name evidence="2" type="ORF">BME96_06005</name>
</gene>
<dbReference type="AlphaFoldDB" id="A0AAC9IYZ0"/>
<feature type="chain" id="PRO_5042252638" description="DUF4878 domain-containing protein" evidence="1">
    <location>
        <begin position="21"/>
        <end position="169"/>
    </location>
</feature>
<evidence type="ECO:0008006" key="4">
    <source>
        <dbReference type="Google" id="ProtNLM"/>
    </source>
</evidence>
<reference evidence="2 3" key="1">
    <citation type="submission" date="2016-11" db="EMBL/GenBank/DDBJ databases">
        <title>Complete genome sequencing of Virgibacillus halodenitrificans PDB-F2.</title>
        <authorList>
            <person name="Sun Z."/>
            <person name="Zhou Y."/>
            <person name="Li H."/>
        </authorList>
    </citation>
    <scope>NUCLEOTIDE SEQUENCE [LARGE SCALE GENOMIC DNA]</scope>
    <source>
        <strain evidence="2 3">PDB-F2</strain>
    </source>
</reference>
<name>A0AAC9IYZ0_VIRHA</name>
<feature type="signal peptide" evidence="1">
    <location>
        <begin position="1"/>
        <end position="20"/>
    </location>
</feature>
<keyword evidence="1" id="KW-0732">Signal</keyword>
<dbReference type="EMBL" id="CP017962">
    <property type="protein sequence ID" value="APC47749.1"/>
    <property type="molecule type" value="Genomic_DNA"/>
</dbReference>
<evidence type="ECO:0000313" key="2">
    <source>
        <dbReference type="EMBL" id="APC47749.1"/>
    </source>
</evidence>
<dbReference type="PROSITE" id="PS51257">
    <property type="entry name" value="PROKAR_LIPOPROTEIN"/>
    <property type="match status" value="1"/>
</dbReference>
<accession>A0AAC9IYZ0</accession>